<proteinExistence type="predicted"/>
<dbReference type="AlphaFoldDB" id="A0A7C1JFG0"/>
<accession>A0A7C1JFG0</accession>
<protein>
    <submittedName>
        <fullName evidence="1">Uncharacterized protein</fullName>
    </submittedName>
</protein>
<evidence type="ECO:0000313" key="1">
    <source>
        <dbReference type="EMBL" id="HDX30081.1"/>
    </source>
</evidence>
<dbReference type="EMBL" id="DSMG01000011">
    <property type="protein sequence ID" value="HDX30081.1"/>
    <property type="molecule type" value="Genomic_DNA"/>
</dbReference>
<comment type="caution">
    <text evidence="1">The sequence shown here is derived from an EMBL/GenBank/DDBJ whole genome shotgun (WGS) entry which is preliminary data.</text>
</comment>
<reference evidence="1" key="1">
    <citation type="journal article" date="2020" name="mSystems">
        <title>Genome- and Community-Level Interaction Insights into Carbon Utilization and Element Cycling Functions of Hydrothermarchaeota in Hydrothermal Sediment.</title>
        <authorList>
            <person name="Zhou Z."/>
            <person name="Liu Y."/>
            <person name="Xu W."/>
            <person name="Pan J."/>
            <person name="Luo Z.H."/>
            <person name="Li M."/>
        </authorList>
    </citation>
    <scope>NUCLEOTIDE SEQUENCE [LARGE SCALE GENOMIC DNA]</scope>
    <source>
        <strain evidence="1">SpSt-289</strain>
    </source>
</reference>
<sequence>MQIEKYDPPNKQFIGDLANYVQSLFRIFHHNLQSERYTMAGKLKKLLDQARDELRLQHSG</sequence>
<name>A0A7C1JFG0_9CHLR</name>
<gene>
    <name evidence="1" type="ORF">ENQ20_01150</name>
</gene>
<organism evidence="1">
    <name type="scientific">Caldilinea aerophila</name>
    <dbReference type="NCBI Taxonomy" id="133453"/>
    <lineage>
        <taxon>Bacteria</taxon>
        <taxon>Bacillati</taxon>
        <taxon>Chloroflexota</taxon>
        <taxon>Caldilineae</taxon>
        <taxon>Caldilineales</taxon>
        <taxon>Caldilineaceae</taxon>
        <taxon>Caldilinea</taxon>
    </lineage>
</organism>